<dbReference type="EMBL" id="CAJVCH010442382">
    <property type="protein sequence ID" value="CAG7819212.1"/>
    <property type="molecule type" value="Genomic_DNA"/>
</dbReference>
<protein>
    <submittedName>
        <fullName evidence="1">Uncharacterized protein</fullName>
    </submittedName>
</protein>
<sequence>MRLGCIRPGSLVLRNRRPRKRSQLVLHCKLKGPQSHPVIKEITITFYRYSGVSTTLAIAGANHGFEYFILPIKFLAPVISNYRDCGIHKRSGRGPTFFRRSPATNETFRININVRFENRQRV</sequence>
<reference evidence="1" key="1">
    <citation type="submission" date="2021-06" db="EMBL/GenBank/DDBJ databases">
        <authorList>
            <person name="Hodson N. C."/>
            <person name="Mongue J. A."/>
            <person name="Jaron S. K."/>
        </authorList>
    </citation>
    <scope>NUCLEOTIDE SEQUENCE</scope>
</reference>
<evidence type="ECO:0000313" key="2">
    <source>
        <dbReference type="Proteomes" id="UP000708208"/>
    </source>
</evidence>
<proteinExistence type="predicted"/>
<accession>A0A8J2KTD4</accession>
<keyword evidence="2" id="KW-1185">Reference proteome</keyword>
<gene>
    <name evidence="1" type="ORF">AFUS01_LOCUS29674</name>
</gene>
<dbReference type="AlphaFoldDB" id="A0A8J2KTD4"/>
<evidence type="ECO:0000313" key="1">
    <source>
        <dbReference type="EMBL" id="CAG7819212.1"/>
    </source>
</evidence>
<comment type="caution">
    <text evidence="1">The sequence shown here is derived from an EMBL/GenBank/DDBJ whole genome shotgun (WGS) entry which is preliminary data.</text>
</comment>
<dbReference type="Proteomes" id="UP000708208">
    <property type="component" value="Unassembled WGS sequence"/>
</dbReference>
<name>A0A8J2KTD4_9HEXA</name>
<organism evidence="1 2">
    <name type="scientific">Allacma fusca</name>
    <dbReference type="NCBI Taxonomy" id="39272"/>
    <lineage>
        <taxon>Eukaryota</taxon>
        <taxon>Metazoa</taxon>
        <taxon>Ecdysozoa</taxon>
        <taxon>Arthropoda</taxon>
        <taxon>Hexapoda</taxon>
        <taxon>Collembola</taxon>
        <taxon>Symphypleona</taxon>
        <taxon>Sminthuridae</taxon>
        <taxon>Allacma</taxon>
    </lineage>
</organism>